<evidence type="ECO:0000313" key="12">
    <source>
        <dbReference type="Proteomes" id="UP000515135"/>
    </source>
</evidence>
<dbReference type="InterPro" id="IPR022179">
    <property type="entry name" value="CFAP276"/>
</dbReference>
<evidence type="ECO:0000256" key="3">
    <source>
        <dbReference type="ARBA" id="ARBA00022448"/>
    </source>
</evidence>
<feature type="transmembrane region" description="Helical" evidence="11">
    <location>
        <begin position="524"/>
        <end position="547"/>
    </location>
</feature>
<dbReference type="InterPro" id="IPR049680">
    <property type="entry name" value="FLVCR1-2_SLC49-like"/>
</dbReference>
<dbReference type="OrthoDB" id="422206at2759"/>
<evidence type="ECO:0000256" key="2">
    <source>
        <dbReference type="ARBA" id="ARBA00008335"/>
    </source>
</evidence>
<dbReference type="InterPro" id="IPR011701">
    <property type="entry name" value="MFS"/>
</dbReference>
<proteinExistence type="inferred from homology"/>
<dbReference type="Proteomes" id="UP000515135">
    <property type="component" value="Unplaced"/>
</dbReference>
<comment type="subcellular location">
    <subcellularLocation>
        <location evidence="1">Lysosome membrane</location>
        <topology evidence="1">Multi-pass membrane protein</topology>
    </subcellularLocation>
</comment>
<dbReference type="GeneID" id="109477352"/>
<evidence type="ECO:0000256" key="9">
    <source>
        <dbReference type="ARBA" id="ARBA00037192"/>
    </source>
</evidence>
<dbReference type="AlphaFoldDB" id="A0A6P4ZBT4"/>
<protein>
    <submittedName>
        <fullName evidence="13">Disrupted in renal carcinoma protein 2 homolog</fullName>
    </submittedName>
</protein>
<evidence type="ECO:0000256" key="1">
    <source>
        <dbReference type="ARBA" id="ARBA00004155"/>
    </source>
</evidence>
<feature type="transmembrane region" description="Helical" evidence="11">
    <location>
        <begin position="339"/>
        <end position="364"/>
    </location>
</feature>
<feature type="transmembrane region" description="Helical" evidence="11">
    <location>
        <begin position="277"/>
        <end position="300"/>
    </location>
</feature>
<keyword evidence="3" id="KW-0813">Transport</keyword>
<reference evidence="13" key="1">
    <citation type="submission" date="2025-08" db="UniProtKB">
        <authorList>
            <consortium name="RefSeq"/>
        </authorList>
    </citation>
    <scope>IDENTIFICATION</scope>
    <source>
        <tissue evidence="13">Gonad</tissue>
    </source>
</reference>
<dbReference type="CDD" id="cd17397">
    <property type="entry name" value="MFS_DIRC2"/>
    <property type="match status" value="1"/>
</dbReference>
<feature type="transmembrane region" description="Helical" evidence="11">
    <location>
        <begin position="406"/>
        <end position="426"/>
    </location>
</feature>
<evidence type="ECO:0000256" key="8">
    <source>
        <dbReference type="ARBA" id="ARBA00023228"/>
    </source>
</evidence>
<accession>A0A6P4ZBT4</accession>
<keyword evidence="8" id="KW-0458">Lysosome</keyword>
<dbReference type="Pfam" id="PF12494">
    <property type="entry name" value="DUF3695"/>
    <property type="match status" value="1"/>
</dbReference>
<evidence type="ECO:0000256" key="7">
    <source>
        <dbReference type="ARBA" id="ARBA00023180"/>
    </source>
</evidence>
<evidence type="ECO:0000256" key="5">
    <source>
        <dbReference type="ARBA" id="ARBA00022989"/>
    </source>
</evidence>
<evidence type="ECO:0000256" key="6">
    <source>
        <dbReference type="ARBA" id="ARBA00023136"/>
    </source>
</evidence>
<feature type="transmembrane region" description="Helical" evidence="11">
    <location>
        <begin position="554"/>
        <end position="575"/>
    </location>
</feature>
<dbReference type="InterPro" id="IPR049604">
    <property type="entry name" value="SLC49A4-like"/>
</dbReference>
<name>A0A6P4ZBT4_BRABE</name>
<dbReference type="GO" id="GO:0005765">
    <property type="term" value="C:lysosomal membrane"/>
    <property type="evidence" value="ECO:0007669"/>
    <property type="project" value="UniProtKB-SubCell"/>
</dbReference>
<dbReference type="Pfam" id="PF07690">
    <property type="entry name" value="MFS_1"/>
    <property type="match status" value="1"/>
</dbReference>
<dbReference type="KEGG" id="bbel:109477352"/>
<comment type="catalytic activity">
    <reaction evidence="10">
        <text>pyridoxine(out) + n H(+)(out) = pyridoxine(in) + n H(+)(in)</text>
        <dbReference type="Rhea" id="RHEA:76203"/>
        <dbReference type="ChEBI" id="CHEBI:15378"/>
        <dbReference type="ChEBI" id="CHEBI:16709"/>
    </reaction>
</comment>
<feature type="transmembrane region" description="Helical" evidence="11">
    <location>
        <begin position="623"/>
        <end position="643"/>
    </location>
</feature>
<keyword evidence="5 11" id="KW-1133">Transmembrane helix</keyword>
<dbReference type="InterPro" id="IPR036259">
    <property type="entry name" value="MFS_trans_sf"/>
</dbReference>
<dbReference type="GO" id="GO:0022857">
    <property type="term" value="F:transmembrane transporter activity"/>
    <property type="evidence" value="ECO:0007669"/>
    <property type="project" value="InterPro"/>
</dbReference>
<feature type="transmembrane region" description="Helical" evidence="11">
    <location>
        <begin position="649"/>
        <end position="666"/>
    </location>
</feature>
<feature type="transmembrane region" description="Helical" evidence="11">
    <location>
        <begin position="210"/>
        <end position="230"/>
    </location>
</feature>
<keyword evidence="12" id="KW-1185">Reference proteome</keyword>
<feature type="transmembrane region" description="Helical" evidence="11">
    <location>
        <begin position="458"/>
        <end position="481"/>
    </location>
</feature>
<dbReference type="Gene3D" id="1.20.1250.20">
    <property type="entry name" value="MFS general substrate transporter like domains"/>
    <property type="match status" value="1"/>
</dbReference>
<dbReference type="PANTHER" id="PTHR10924">
    <property type="entry name" value="MAJOR FACILITATOR SUPERFAMILY PROTEIN-RELATED"/>
    <property type="match status" value="1"/>
</dbReference>
<feature type="transmembrane region" description="Helical" evidence="11">
    <location>
        <begin position="595"/>
        <end position="611"/>
    </location>
</feature>
<evidence type="ECO:0000313" key="13">
    <source>
        <dbReference type="RefSeq" id="XP_019634113.1"/>
    </source>
</evidence>
<keyword evidence="4 11" id="KW-0812">Transmembrane</keyword>
<dbReference type="SUPFAM" id="SSF103473">
    <property type="entry name" value="MFS general substrate transporter"/>
    <property type="match status" value="1"/>
</dbReference>
<evidence type="ECO:0000256" key="10">
    <source>
        <dbReference type="ARBA" id="ARBA00048410"/>
    </source>
</evidence>
<dbReference type="PANTHER" id="PTHR10924:SF27">
    <property type="entry name" value="SOLUTE CARRIER FAMILY 49 MEMBER 4"/>
    <property type="match status" value="1"/>
</dbReference>
<gene>
    <name evidence="13" type="primary">LOC109477352</name>
</gene>
<keyword evidence="6 11" id="KW-0472">Membrane</keyword>
<comment type="function">
    <text evidence="9">Mediates H(+)-dependent pyridoxine transport.</text>
</comment>
<keyword evidence="7" id="KW-0325">Glycoprotein</keyword>
<organism evidence="12 13">
    <name type="scientific">Branchiostoma belcheri</name>
    <name type="common">Amphioxus</name>
    <dbReference type="NCBI Taxonomy" id="7741"/>
    <lineage>
        <taxon>Eukaryota</taxon>
        <taxon>Metazoa</taxon>
        <taxon>Chordata</taxon>
        <taxon>Cephalochordata</taxon>
        <taxon>Leptocardii</taxon>
        <taxon>Amphioxiformes</taxon>
        <taxon>Branchiostomatidae</taxon>
        <taxon>Branchiostoma</taxon>
    </lineage>
</organism>
<comment type="similarity">
    <text evidence="2">Belongs to the major facilitator superfamily.</text>
</comment>
<sequence length="687" mass="75528">MTMTSKRDPYPFPKLECDDNFVGARQSQMPPYSVPAHLAQSQDPWNRLNHTATLSSQRREAHYYDPQAPSDSLDFVLKSTYDHHDRFLYDKPRTLTQPETVGLPHGRILKNRMKYVPPPFDPMDPPLRVCDADKKEPVHSNKGGCFVVKMPGLLKNGVLTDSEIVVESDPLLKDYNGDYNTTYSSINRADSGLPANPAGLQHGRIYKRRWYILGLFSILAATQCMVWNVWGPISDSAKFVFGWEDSDIALLTNWGPIAYIPLAVPFSWLMDVKGLRISVIVTAFLVFAGTAIRCVTAWYMGAATWLMNIGQCLNGMAGPVAMSAPAVLSAAWFPHEQRATATAIGTILGCLGGAGSFIIGPLIVRSRAANHTHTGHHNVSGFLLEEGIRSSKNETEWKIERDEIMILMYAEFALSAAIFLATIIYFPDKPPTPPTLTAATERLDFKAGIKQLLKNGRFWLIFLAYGAVEGTYGCWAGILDVNLSPQNITQMEAGWVGFYGSITGGVSGIIIGRVADFMGGHYKLAVLVLTVVLIGSTLWFTFMLYISIIPFNTVSLYASFLLLQVSLLGCVPLFYELSVEASYPIAEGITSGVLTWSNNLFGLLFLLAFYIPNIGTSWMNWTALGTGVAVVPLMFTVLCSVSVGTSWMNWTALGTGVAVVPLMLLFREKYGRLSVDTGQAQNKGVSS</sequence>
<dbReference type="RefSeq" id="XP_019634113.1">
    <property type="nucleotide sequence ID" value="XM_019778554.1"/>
</dbReference>
<evidence type="ECO:0000256" key="11">
    <source>
        <dbReference type="SAM" id="Phobius"/>
    </source>
</evidence>
<evidence type="ECO:0000256" key="4">
    <source>
        <dbReference type="ARBA" id="ARBA00022692"/>
    </source>
</evidence>
<feature type="transmembrane region" description="Helical" evidence="11">
    <location>
        <begin position="493"/>
        <end position="512"/>
    </location>
</feature>